<dbReference type="RefSeq" id="WP_289841213.1">
    <property type="nucleotide sequence ID" value="NZ_CATKSH010000009.1"/>
</dbReference>
<evidence type="ECO:0000256" key="1">
    <source>
        <dbReference type="SAM" id="MobiDB-lite"/>
    </source>
</evidence>
<proteinExistence type="predicted"/>
<evidence type="ECO:0000313" key="2">
    <source>
        <dbReference type="EMBL" id="CAI9120885.1"/>
    </source>
</evidence>
<organism evidence="2 3">
    <name type="scientific">Brytella acorum</name>
    <dbReference type="NCBI Taxonomy" id="2959299"/>
    <lineage>
        <taxon>Bacteria</taxon>
        <taxon>Pseudomonadati</taxon>
        <taxon>Pseudomonadota</taxon>
        <taxon>Alphaproteobacteria</taxon>
        <taxon>Acetobacterales</taxon>
        <taxon>Acetobacteraceae</taxon>
        <taxon>Brytella</taxon>
    </lineage>
</organism>
<sequence>MTEQPERPVKPGKPQPAIKAKAQAELEARRGREAAALRANLRKRKQQVRDRTVKAPEDQEDGAIP</sequence>
<protein>
    <submittedName>
        <fullName evidence="2">Uncharacterized protein</fullName>
    </submittedName>
</protein>
<evidence type="ECO:0000313" key="3">
    <source>
        <dbReference type="Proteomes" id="UP001176960"/>
    </source>
</evidence>
<dbReference type="EMBL" id="CATKSH010000009">
    <property type="protein sequence ID" value="CAI9120885.1"/>
    <property type="molecule type" value="Genomic_DNA"/>
</dbReference>
<comment type="caution">
    <text evidence="2">The sequence shown here is derived from an EMBL/GenBank/DDBJ whole genome shotgun (WGS) entry which is preliminary data.</text>
</comment>
<dbReference type="Proteomes" id="UP001176960">
    <property type="component" value="Unassembled WGS sequence"/>
</dbReference>
<name>A0AA35XWI2_9PROT</name>
<gene>
    <name evidence="2" type="ORF">LMG32879_001725</name>
</gene>
<accession>A0AA35XWI2</accession>
<dbReference type="AlphaFoldDB" id="A0AA35XWI2"/>
<reference evidence="2" key="1">
    <citation type="submission" date="2023-03" db="EMBL/GenBank/DDBJ databases">
        <authorList>
            <person name="Cleenwerck I."/>
        </authorList>
    </citation>
    <scope>NUCLEOTIDE SEQUENCE</scope>
    <source>
        <strain evidence="2">LMG 32879</strain>
    </source>
</reference>
<feature type="compositionally biased region" description="Basic and acidic residues" evidence="1">
    <location>
        <begin position="22"/>
        <end position="35"/>
    </location>
</feature>
<feature type="region of interest" description="Disordered" evidence="1">
    <location>
        <begin position="1"/>
        <end position="65"/>
    </location>
</feature>
<feature type="compositionally biased region" description="Basic and acidic residues" evidence="1">
    <location>
        <begin position="47"/>
        <end position="57"/>
    </location>
</feature>
<keyword evidence="3" id="KW-1185">Reference proteome</keyword>